<feature type="transmembrane region" description="Helical" evidence="6">
    <location>
        <begin position="21"/>
        <end position="43"/>
    </location>
</feature>
<feature type="transmembrane region" description="Helical" evidence="6">
    <location>
        <begin position="372"/>
        <end position="392"/>
    </location>
</feature>
<feature type="transmembrane region" description="Helical" evidence="6">
    <location>
        <begin position="63"/>
        <end position="80"/>
    </location>
</feature>
<evidence type="ECO:0000256" key="5">
    <source>
        <dbReference type="ARBA" id="ARBA00023136"/>
    </source>
</evidence>
<keyword evidence="3" id="KW-0133">Cell shape</keyword>
<keyword evidence="2 6" id="KW-0812">Transmembrane</keyword>
<keyword evidence="5 6" id="KW-0472">Membrane</keyword>
<dbReference type="GO" id="GO:0015648">
    <property type="term" value="F:lipid-linked peptidoglycan transporter activity"/>
    <property type="evidence" value="ECO:0007669"/>
    <property type="project" value="TreeGrafter"/>
</dbReference>
<dbReference type="EMBL" id="VCIA01000001">
    <property type="protein sequence ID" value="TMN23901.1"/>
    <property type="molecule type" value="Genomic_DNA"/>
</dbReference>
<organism evidence="7 8">
    <name type="scientific">Lentibacillus cibarius</name>
    <dbReference type="NCBI Taxonomy" id="2583219"/>
    <lineage>
        <taxon>Bacteria</taxon>
        <taxon>Bacillati</taxon>
        <taxon>Bacillota</taxon>
        <taxon>Bacilli</taxon>
        <taxon>Bacillales</taxon>
        <taxon>Bacillaceae</taxon>
        <taxon>Lentibacillus</taxon>
    </lineage>
</organism>
<dbReference type="GO" id="GO:0051301">
    <property type="term" value="P:cell division"/>
    <property type="evidence" value="ECO:0007669"/>
    <property type="project" value="InterPro"/>
</dbReference>
<feature type="transmembrane region" description="Helical" evidence="6">
    <location>
        <begin position="129"/>
        <end position="147"/>
    </location>
</feature>
<feature type="transmembrane region" description="Helical" evidence="6">
    <location>
        <begin position="87"/>
        <end position="109"/>
    </location>
</feature>
<proteinExistence type="predicted"/>
<dbReference type="OrthoDB" id="9768187at2"/>
<reference evidence="7 8" key="1">
    <citation type="submission" date="2019-05" db="EMBL/GenBank/DDBJ databases">
        <title>Genomic analysis of Lentibacillus sp. NKC220-2.</title>
        <authorList>
            <person name="Oh Y.J."/>
        </authorList>
    </citation>
    <scope>NUCLEOTIDE SEQUENCE [LARGE SCALE GENOMIC DNA]</scope>
    <source>
        <strain evidence="7 8">NKC220-2</strain>
    </source>
</reference>
<evidence type="ECO:0000256" key="3">
    <source>
        <dbReference type="ARBA" id="ARBA00022960"/>
    </source>
</evidence>
<feature type="transmembrane region" description="Helical" evidence="6">
    <location>
        <begin position="159"/>
        <end position="178"/>
    </location>
</feature>
<keyword evidence="4 6" id="KW-1133">Transmembrane helix</keyword>
<dbReference type="AlphaFoldDB" id="A0A5S3QRL1"/>
<feature type="transmembrane region" description="Helical" evidence="6">
    <location>
        <begin position="335"/>
        <end position="352"/>
    </location>
</feature>
<gene>
    <name evidence="7" type="ORF">FFL34_14350</name>
</gene>
<feature type="transmembrane region" description="Helical" evidence="6">
    <location>
        <begin position="184"/>
        <end position="200"/>
    </location>
</feature>
<evidence type="ECO:0000256" key="1">
    <source>
        <dbReference type="ARBA" id="ARBA00004141"/>
    </source>
</evidence>
<evidence type="ECO:0000256" key="2">
    <source>
        <dbReference type="ARBA" id="ARBA00022692"/>
    </source>
</evidence>
<name>A0A5S3QRL1_9BACI</name>
<evidence type="ECO:0000256" key="6">
    <source>
        <dbReference type="SAM" id="Phobius"/>
    </source>
</evidence>
<accession>A0A5S3QRL1</accession>
<sequence>MKASEIKQKVRLKLMKNRLNMDYSLLSILILLGLISILTLYIIEPTLPPKFEGIHFWLQQAKWYVGGGVVITAVMLIDYDRFHQITWILYGIGMLSLVMLFFGFPPGIVPEVKGSVAWFQIPLIGTVQPSEFMKVILVMVLAHIIVRHKQKYSEKTIKIDLLLLLKIAAVAAPPMLLIAVQPDLGTFLVLGAITASLVLVSGIQWRILFAMLLTVVIAGLLGLVAWQLFPDAASVFIDITGFDHVAGRITGWLNPNENPDDSYQFIKGMLAIGSGQLFGKGVSSMEVNVPEQHTDMIFTAIAEQFGFIGSSIVITLFFLLIYRLVYIALQSNDRYGTYLVTGMIGMFAYQIFQNIGMSIQLLPITGLPLPFLSYGGSSTLTYLLAIGIVLNVHSRTKEYMFEEARWYD</sequence>
<dbReference type="PANTHER" id="PTHR30474:SF1">
    <property type="entry name" value="PEPTIDOGLYCAN GLYCOSYLTRANSFERASE MRDB"/>
    <property type="match status" value="1"/>
</dbReference>
<dbReference type="Pfam" id="PF01098">
    <property type="entry name" value="FTSW_RODA_SPOVE"/>
    <property type="match status" value="1"/>
</dbReference>
<comment type="caution">
    <text evidence="7">The sequence shown here is derived from an EMBL/GenBank/DDBJ whole genome shotgun (WGS) entry which is preliminary data.</text>
</comment>
<dbReference type="InterPro" id="IPR001182">
    <property type="entry name" value="FtsW/RodA"/>
</dbReference>
<dbReference type="Proteomes" id="UP000306980">
    <property type="component" value="Unassembled WGS sequence"/>
</dbReference>
<dbReference type="GO" id="GO:0005886">
    <property type="term" value="C:plasma membrane"/>
    <property type="evidence" value="ECO:0007669"/>
    <property type="project" value="TreeGrafter"/>
</dbReference>
<evidence type="ECO:0000313" key="7">
    <source>
        <dbReference type="EMBL" id="TMN23901.1"/>
    </source>
</evidence>
<feature type="transmembrane region" description="Helical" evidence="6">
    <location>
        <begin position="207"/>
        <end position="229"/>
    </location>
</feature>
<comment type="subcellular location">
    <subcellularLocation>
        <location evidence="1">Membrane</location>
        <topology evidence="1">Multi-pass membrane protein</topology>
    </subcellularLocation>
</comment>
<dbReference type="GO" id="GO:0032153">
    <property type="term" value="C:cell division site"/>
    <property type="evidence" value="ECO:0007669"/>
    <property type="project" value="TreeGrafter"/>
</dbReference>
<feature type="transmembrane region" description="Helical" evidence="6">
    <location>
        <begin position="305"/>
        <end position="328"/>
    </location>
</feature>
<evidence type="ECO:0000313" key="8">
    <source>
        <dbReference type="Proteomes" id="UP000306980"/>
    </source>
</evidence>
<evidence type="ECO:0000256" key="4">
    <source>
        <dbReference type="ARBA" id="ARBA00022989"/>
    </source>
</evidence>
<dbReference type="PANTHER" id="PTHR30474">
    <property type="entry name" value="CELL CYCLE PROTEIN"/>
    <property type="match status" value="1"/>
</dbReference>
<protein>
    <submittedName>
        <fullName evidence="7">Rod shape-determining protein RodA</fullName>
    </submittedName>
</protein>
<dbReference type="GO" id="GO:0008360">
    <property type="term" value="P:regulation of cell shape"/>
    <property type="evidence" value="ECO:0007669"/>
    <property type="project" value="UniProtKB-KW"/>
</dbReference>